<proteinExistence type="inferred from homology"/>
<comment type="caution">
    <text evidence="3">The sequence shown here is derived from an EMBL/GenBank/DDBJ whole genome shotgun (WGS) entry which is preliminary data.</text>
</comment>
<dbReference type="InterPro" id="IPR057596">
    <property type="entry name" value="RDRP_core"/>
</dbReference>
<dbReference type="GO" id="GO:0003723">
    <property type="term" value="F:RNA binding"/>
    <property type="evidence" value="ECO:0007669"/>
    <property type="project" value="UniProtKB-KW"/>
</dbReference>
<dbReference type="EC" id="2.7.7.48" evidence="1"/>
<dbReference type="OrthoDB" id="6513042at2759"/>
<protein>
    <recommendedName>
        <fullName evidence="1">RNA-dependent RNA polymerase</fullName>
        <ecNumber evidence="1">2.7.7.48</ecNumber>
    </recommendedName>
</protein>
<sequence length="116" mass="12860">MEGYLDGLGGSEVCETAKDSYFYCDQSYSFVTMYTFSGKVLVYQNLGLHFGDIHLLEATFVPELSSFVGNVKYAIFFSQKGPGPELMKSLEVVLMVTSIGYQKSTGWHLLSLLLSS</sequence>
<comment type="catalytic activity">
    <reaction evidence="1">
        <text>RNA(n) + a ribonucleoside 5'-triphosphate = RNA(n+1) + diphosphate</text>
        <dbReference type="Rhea" id="RHEA:21248"/>
        <dbReference type="Rhea" id="RHEA-COMP:14527"/>
        <dbReference type="Rhea" id="RHEA-COMP:17342"/>
        <dbReference type="ChEBI" id="CHEBI:33019"/>
        <dbReference type="ChEBI" id="CHEBI:61557"/>
        <dbReference type="ChEBI" id="CHEBI:140395"/>
        <dbReference type="EC" id="2.7.7.48"/>
    </reaction>
</comment>
<accession>A0A8K0HM90</accession>
<organism evidence="3 4">
    <name type="scientific">Rhamnella rubrinervis</name>
    <dbReference type="NCBI Taxonomy" id="2594499"/>
    <lineage>
        <taxon>Eukaryota</taxon>
        <taxon>Viridiplantae</taxon>
        <taxon>Streptophyta</taxon>
        <taxon>Embryophyta</taxon>
        <taxon>Tracheophyta</taxon>
        <taxon>Spermatophyta</taxon>
        <taxon>Magnoliopsida</taxon>
        <taxon>eudicotyledons</taxon>
        <taxon>Gunneridae</taxon>
        <taxon>Pentapetalae</taxon>
        <taxon>rosids</taxon>
        <taxon>fabids</taxon>
        <taxon>Rosales</taxon>
        <taxon>Rhamnaceae</taxon>
        <taxon>rhamnoid group</taxon>
        <taxon>Rhamneae</taxon>
        <taxon>Rhamnella</taxon>
    </lineage>
</organism>
<evidence type="ECO:0000313" key="4">
    <source>
        <dbReference type="Proteomes" id="UP000796880"/>
    </source>
</evidence>
<dbReference type="GO" id="GO:0031047">
    <property type="term" value="P:regulatory ncRNA-mediated gene silencing"/>
    <property type="evidence" value="ECO:0007669"/>
    <property type="project" value="UniProtKB-KW"/>
</dbReference>
<dbReference type="GO" id="GO:0003968">
    <property type="term" value="F:RNA-directed RNA polymerase activity"/>
    <property type="evidence" value="ECO:0007669"/>
    <property type="project" value="UniProtKB-KW"/>
</dbReference>
<dbReference type="Proteomes" id="UP000796880">
    <property type="component" value="Unassembled WGS sequence"/>
</dbReference>
<dbReference type="EMBL" id="VOIH02000001">
    <property type="protein sequence ID" value="KAF3455462.1"/>
    <property type="molecule type" value="Genomic_DNA"/>
</dbReference>
<keyword evidence="1" id="KW-0943">RNA-mediated gene silencing</keyword>
<feature type="domain" description="RDRP core" evidence="2">
    <location>
        <begin position="29"/>
        <end position="83"/>
    </location>
</feature>
<keyword evidence="1" id="KW-0694">RNA-binding</keyword>
<keyword evidence="1" id="KW-0548">Nucleotidyltransferase</keyword>
<comment type="function">
    <text evidence="1">Probably involved in the RNA silencing pathway and required for the generation of small interfering RNAs (siRNAs).</text>
</comment>
<evidence type="ECO:0000259" key="2">
    <source>
        <dbReference type="Pfam" id="PF05183"/>
    </source>
</evidence>
<gene>
    <name evidence="3" type="ORF">FNV43_RR00089</name>
</gene>
<reference evidence="3" key="1">
    <citation type="submission" date="2020-03" db="EMBL/GenBank/DDBJ databases">
        <title>A high-quality chromosome-level genome assembly of a woody plant with both climbing and erect habits, Rhamnella rubrinervis.</title>
        <authorList>
            <person name="Lu Z."/>
            <person name="Yang Y."/>
            <person name="Zhu X."/>
            <person name="Sun Y."/>
        </authorList>
    </citation>
    <scope>NUCLEOTIDE SEQUENCE</scope>
    <source>
        <strain evidence="3">BYM</strain>
        <tissue evidence="3">Leaf</tissue>
    </source>
</reference>
<evidence type="ECO:0000313" key="3">
    <source>
        <dbReference type="EMBL" id="KAF3455462.1"/>
    </source>
</evidence>
<dbReference type="AlphaFoldDB" id="A0A8K0HM90"/>
<evidence type="ECO:0000256" key="1">
    <source>
        <dbReference type="RuleBase" id="RU363098"/>
    </source>
</evidence>
<keyword evidence="1" id="KW-0808">Transferase</keyword>
<keyword evidence="1" id="KW-0696">RNA-directed RNA polymerase</keyword>
<dbReference type="Pfam" id="PF05183">
    <property type="entry name" value="RdRP"/>
    <property type="match status" value="1"/>
</dbReference>
<comment type="similarity">
    <text evidence="1">Belongs to the RdRP family.</text>
</comment>
<name>A0A8K0HM90_9ROSA</name>
<keyword evidence="4" id="KW-1185">Reference proteome</keyword>